<keyword evidence="4" id="KW-1185">Reference proteome</keyword>
<evidence type="ECO:0000256" key="1">
    <source>
        <dbReference type="SAM" id="MobiDB-lite"/>
    </source>
</evidence>
<feature type="compositionally biased region" description="Basic and acidic residues" evidence="1">
    <location>
        <begin position="132"/>
        <end position="145"/>
    </location>
</feature>
<accession>A0ABW4J6V6</accession>
<sequence>MKHSKKVSILLMTSLLFSSVITTVPEVTAAQVAAPQIPATPAAALGQNEGGAASDVEIDTVPNLTPDSAPDPVHPEDTQTLPSMPETDGNTESTPQTPEAPTDNNVLQPPIIESETVADENSEAGEVEETEAAEKNEDAATKRQTEIPVNVTPPKDATKPSHNGGSLLGGVGGLLDSILLSALVYPGFTKQPEKNQYVAYGAPVYFKMRSIGNAGPVQDPWLKITQWTLQKDGSFVKKEHPDVVKGDGILGKHKYDVTFGKDGKQNLEPGVHFFQFALDGYAGNTVYSKLARVNVVKDEVPAEQLSIKSEDVLWSGLDYELKGLLTPLESTSEVRWHTPINPTDQEDEKNPVIFSSNVGRDVEIAISDGVMKAGKSTAKVNEDTENPGIPIVLNAQAGDLKATKTVYAGGLKAKTTTVSEATTKGITWHEVAGLERVRQVYFGSEGEDFKVQKVNAEWVYQKVSKNKRISFNGGKSFGSDTNAKQNDLADLRDIKPLVIPGTNKIIQDFAGKTGTQQMAVQLKIGIVIKIKDGKSTTINLASNYASLKLIPDSEGDEGNQELTFRSAPSFTFNGVKASQIYDGVSQLPTTSGTEAALDIANSTTKPKRWQLQAQLGAFKDSDNQELNQPQLHLHGLPTATATLTTSDPTPIITSEQYKNDNTLISATLDTAPNQEIILKKDQHFVSDIRWILSEEGPESEAL</sequence>
<evidence type="ECO:0000313" key="3">
    <source>
        <dbReference type="EMBL" id="MFD1671394.1"/>
    </source>
</evidence>
<feature type="compositionally biased region" description="Polar residues" evidence="1">
    <location>
        <begin position="78"/>
        <end position="107"/>
    </location>
</feature>
<keyword evidence="2" id="KW-0732">Signal</keyword>
<protein>
    <recommendedName>
        <fullName evidence="5">WxL domain-containing protein</fullName>
    </recommendedName>
</protein>
<dbReference type="EMBL" id="JBHTOP010000007">
    <property type="protein sequence ID" value="MFD1671394.1"/>
    <property type="molecule type" value="Genomic_DNA"/>
</dbReference>
<proteinExistence type="predicted"/>
<feature type="region of interest" description="Disordered" evidence="1">
    <location>
        <begin position="59"/>
        <end position="164"/>
    </location>
</feature>
<evidence type="ECO:0000256" key="2">
    <source>
        <dbReference type="SAM" id="SignalP"/>
    </source>
</evidence>
<feature type="signal peptide" evidence="2">
    <location>
        <begin position="1"/>
        <end position="29"/>
    </location>
</feature>
<feature type="chain" id="PRO_5045497685" description="WxL domain-containing protein" evidence="2">
    <location>
        <begin position="30"/>
        <end position="702"/>
    </location>
</feature>
<organism evidence="3 4">
    <name type="scientific">Agrilactobacillus yilanensis</name>
    <dbReference type="NCBI Taxonomy" id="2485997"/>
    <lineage>
        <taxon>Bacteria</taxon>
        <taxon>Bacillati</taxon>
        <taxon>Bacillota</taxon>
        <taxon>Bacilli</taxon>
        <taxon>Lactobacillales</taxon>
        <taxon>Lactobacillaceae</taxon>
        <taxon>Agrilactobacillus</taxon>
    </lineage>
</organism>
<evidence type="ECO:0000313" key="4">
    <source>
        <dbReference type="Proteomes" id="UP001597267"/>
    </source>
</evidence>
<reference evidence="4" key="1">
    <citation type="journal article" date="2019" name="Int. J. Syst. Evol. Microbiol.">
        <title>The Global Catalogue of Microorganisms (GCM) 10K type strain sequencing project: providing services to taxonomists for standard genome sequencing and annotation.</title>
        <authorList>
            <consortium name="The Broad Institute Genomics Platform"/>
            <consortium name="The Broad Institute Genome Sequencing Center for Infectious Disease"/>
            <person name="Wu L."/>
            <person name="Ma J."/>
        </authorList>
    </citation>
    <scope>NUCLEOTIDE SEQUENCE [LARGE SCALE GENOMIC DNA]</scope>
    <source>
        <strain evidence="4">CCM 8896</strain>
    </source>
</reference>
<dbReference type="RefSeq" id="WP_125715412.1">
    <property type="nucleotide sequence ID" value="NZ_JBHTOP010000007.1"/>
</dbReference>
<dbReference type="Proteomes" id="UP001597267">
    <property type="component" value="Unassembled WGS sequence"/>
</dbReference>
<gene>
    <name evidence="3" type="ORF">ACFQ5M_04725</name>
</gene>
<name>A0ABW4J6V6_9LACO</name>
<comment type="caution">
    <text evidence="3">The sequence shown here is derived from an EMBL/GenBank/DDBJ whole genome shotgun (WGS) entry which is preliminary data.</text>
</comment>
<evidence type="ECO:0008006" key="5">
    <source>
        <dbReference type="Google" id="ProtNLM"/>
    </source>
</evidence>
<feature type="compositionally biased region" description="Acidic residues" evidence="1">
    <location>
        <begin position="116"/>
        <end position="131"/>
    </location>
</feature>